<gene>
    <name evidence="2" type="ORF">SAMN05660297_03037</name>
</gene>
<protein>
    <submittedName>
        <fullName evidence="2">Uncharacterized protein</fullName>
    </submittedName>
</protein>
<keyword evidence="1" id="KW-0812">Transmembrane</keyword>
<dbReference type="STRING" id="426128.SAMN05660297_03037"/>
<keyword evidence="1" id="KW-1133">Transmembrane helix</keyword>
<feature type="transmembrane region" description="Helical" evidence="1">
    <location>
        <begin position="107"/>
        <end position="125"/>
    </location>
</feature>
<dbReference type="RefSeq" id="WP_090445995.1">
    <property type="nucleotide sequence ID" value="NZ_FOHU01000017.1"/>
</dbReference>
<sequence length="331" mass="38405">MYSSKKFYFGISILIAVALTILLPGRAFEMTSGGMVRYEFGLPFHYITIYQYQSTSNWLIPNLFNGNRGLGVDPLPLLMNAFIVYLIIDFIRPSSSLEEKRVLDKEFLKYLGILFIGFLLIHRLPHNSYSVMQYIIPPISLQSGGTLYLSGLPIAILFIYCLVKIINLPRFAEKSKFFIFLILILAIMPLMRESIHLTRSAYHAVVGSNLTAVDCNFDNSSINIGTGEDREVFINVRLELVDYGRNHNQFKVRVHIPEKWKAFFDVDSLQLENVYTTNGYRNTIRIQEELKLQIAETYTEAYIWDHGWYNETFHYELYNDEESIMIVDHGR</sequence>
<feature type="transmembrane region" description="Helical" evidence="1">
    <location>
        <begin position="7"/>
        <end position="28"/>
    </location>
</feature>
<keyword evidence="1" id="KW-0472">Membrane</keyword>
<feature type="transmembrane region" description="Helical" evidence="1">
    <location>
        <begin position="175"/>
        <end position="191"/>
    </location>
</feature>
<accession>A0A1I0G4H3</accession>
<dbReference type="AlphaFoldDB" id="A0A1I0G4H3"/>
<proteinExistence type="predicted"/>
<feature type="transmembrane region" description="Helical" evidence="1">
    <location>
        <begin position="77"/>
        <end position="95"/>
    </location>
</feature>
<dbReference type="OrthoDB" id="1795406at2"/>
<keyword evidence="3" id="KW-1185">Reference proteome</keyword>
<dbReference type="EMBL" id="FOHU01000017">
    <property type="protein sequence ID" value="SET64770.1"/>
    <property type="molecule type" value="Genomic_DNA"/>
</dbReference>
<organism evidence="2 3">
    <name type="scientific">Natronincola peptidivorans</name>
    <dbReference type="NCBI Taxonomy" id="426128"/>
    <lineage>
        <taxon>Bacteria</taxon>
        <taxon>Bacillati</taxon>
        <taxon>Bacillota</taxon>
        <taxon>Clostridia</taxon>
        <taxon>Peptostreptococcales</taxon>
        <taxon>Natronincolaceae</taxon>
        <taxon>Natronincola</taxon>
    </lineage>
</organism>
<evidence type="ECO:0000313" key="3">
    <source>
        <dbReference type="Proteomes" id="UP000199568"/>
    </source>
</evidence>
<dbReference type="Proteomes" id="UP000199568">
    <property type="component" value="Unassembled WGS sequence"/>
</dbReference>
<reference evidence="2 3" key="1">
    <citation type="submission" date="2016-10" db="EMBL/GenBank/DDBJ databases">
        <authorList>
            <person name="de Groot N.N."/>
        </authorList>
    </citation>
    <scope>NUCLEOTIDE SEQUENCE [LARGE SCALE GENOMIC DNA]</scope>
    <source>
        <strain evidence="2 3">DSM 18979</strain>
    </source>
</reference>
<feature type="transmembrane region" description="Helical" evidence="1">
    <location>
        <begin position="145"/>
        <end position="163"/>
    </location>
</feature>
<evidence type="ECO:0000256" key="1">
    <source>
        <dbReference type="SAM" id="Phobius"/>
    </source>
</evidence>
<name>A0A1I0G4H3_9FIRM</name>
<evidence type="ECO:0000313" key="2">
    <source>
        <dbReference type="EMBL" id="SET64770.1"/>
    </source>
</evidence>